<reference evidence="3 4" key="1">
    <citation type="submission" date="2022-10" db="EMBL/GenBank/DDBJ databases">
        <title>The complete genomes of actinobacterial strains from the NBC collection.</title>
        <authorList>
            <person name="Joergensen T.S."/>
            <person name="Alvarez Arevalo M."/>
            <person name="Sterndorff E.B."/>
            <person name="Faurdal D."/>
            <person name="Vuksanovic O."/>
            <person name="Mourched A.-S."/>
            <person name="Charusanti P."/>
            <person name="Shaw S."/>
            <person name="Blin K."/>
            <person name="Weber T."/>
        </authorList>
    </citation>
    <scope>NUCLEOTIDE SEQUENCE [LARGE SCALE GENOMIC DNA]</scope>
    <source>
        <strain evidence="3 4">NBC_01247</strain>
    </source>
</reference>
<dbReference type="RefSeq" id="WP_329496616.1">
    <property type="nucleotide sequence ID" value="NZ_CP108460.1"/>
</dbReference>
<proteinExistence type="predicted"/>
<feature type="transmembrane region" description="Helical" evidence="2">
    <location>
        <begin position="42"/>
        <end position="61"/>
    </location>
</feature>
<keyword evidence="2" id="KW-0812">Transmembrane</keyword>
<feature type="transmembrane region" description="Helical" evidence="2">
    <location>
        <begin position="12"/>
        <end position="35"/>
    </location>
</feature>
<feature type="transmembrane region" description="Helical" evidence="2">
    <location>
        <begin position="67"/>
        <end position="85"/>
    </location>
</feature>
<keyword evidence="2" id="KW-0472">Membrane</keyword>
<feature type="region of interest" description="Disordered" evidence="1">
    <location>
        <begin position="92"/>
        <end position="140"/>
    </location>
</feature>
<feature type="compositionally biased region" description="Low complexity" evidence="1">
    <location>
        <begin position="101"/>
        <end position="132"/>
    </location>
</feature>
<organism evidence="3 4">
    <name type="scientific">Kitasatospora herbaricolor</name>
    <dbReference type="NCBI Taxonomy" id="68217"/>
    <lineage>
        <taxon>Bacteria</taxon>
        <taxon>Bacillati</taxon>
        <taxon>Actinomycetota</taxon>
        <taxon>Actinomycetes</taxon>
        <taxon>Kitasatosporales</taxon>
        <taxon>Streptomycetaceae</taxon>
        <taxon>Kitasatospora</taxon>
    </lineage>
</organism>
<evidence type="ECO:0000256" key="1">
    <source>
        <dbReference type="SAM" id="MobiDB-lite"/>
    </source>
</evidence>
<keyword evidence="2" id="KW-1133">Transmembrane helix</keyword>
<name>A0ABZ1WAD6_9ACTN</name>
<evidence type="ECO:0000313" key="3">
    <source>
        <dbReference type="EMBL" id="WUS57675.1"/>
    </source>
</evidence>
<gene>
    <name evidence="3" type="ORF">OG469_20455</name>
</gene>
<keyword evidence="4" id="KW-1185">Reference proteome</keyword>
<dbReference type="Proteomes" id="UP001432014">
    <property type="component" value="Chromosome"/>
</dbReference>
<dbReference type="EMBL" id="CP108482">
    <property type="protein sequence ID" value="WUS57675.1"/>
    <property type="molecule type" value="Genomic_DNA"/>
</dbReference>
<evidence type="ECO:0000313" key="4">
    <source>
        <dbReference type="Proteomes" id="UP001432014"/>
    </source>
</evidence>
<evidence type="ECO:0000256" key="2">
    <source>
        <dbReference type="SAM" id="Phobius"/>
    </source>
</evidence>
<sequence>MNLDFSAEPLFSWYVVLLCISGVAMVAIGAVNFGALSIGWRIFNAVAGVGFLGYGVYLGFIFEGGEYLLFFKAFILPGVLIFNFVRSLASRGNTPAPQPFQPAQAQAPAQPAAAPAQPFQPAEPVQPAPAQQSVPGNQAG</sequence>
<accession>A0ABZ1WAD6</accession>
<protein>
    <submittedName>
        <fullName evidence="3">Uncharacterized protein</fullName>
    </submittedName>
</protein>